<dbReference type="AlphaFoldDB" id="A0A0X3V8G7"/>
<dbReference type="PANTHER" id="PTHR34595">
    <property type="entry name" value="BLR5612 PROTEIN"/>
    <property type="match status" value="1"/>
</dbReference>
<dbReference type="Pfam" id="PF04168">
    <property type="entry name" value="Alpha-E"/>
    <property type="match status" value="1"/>
</dbReference>
<dbReference type="OrthoDB" id="9803532at2"/>
<evidence type="ECO:0000259" key="1">
    <source>
        <dbReference type="Pfam" id="PF04168"/>
    </source>
</evidence>
<dbReference type="InterPro" id="IPR051680">
    <property type="entry name" value="ATP-dep_Glu-Cys_Ligase-2"/>
</dbReference>
<evidence type="ECO:0000313" key="2">
    <source>
        <dbReference type="EMBL" id="KUL39556.1"/>
    </source>
</evidence>
<comment type="caution">
    <text evidence="2">The sequence shown here is derived from an EMBL/GenBank/DDBJ whole genome shotgun (WGS) entry which is preliminary data.</text>
</comment>
<evidence type="ECO:0000313" key="3">
    <source>
        <dbReference type="Proteomes" id="UP000053244"/>
    </source>
</evidence>
<dbReference type="EMBL" id="LLZH01000047">
    <property type="protein sequence ID" value="KUL39556.1"/>
    <property type="molecule type" value="Genomic_DNA"/>
</dbReference>
<dbReference type="Proteomes" id="UP000053244">
    <property type="component" value="Unassembled WGS sequence"/>
</dbReference>
<accession>A0A0X3V8G7</accession>
<reference evidence="2 3" key="1">
    <citation type="submission" date="2015-10" db="EMBL/GenBank/DDBJ databases">
        <authorList>
            <person name="Gilbert D.G."/>
        </authorList>
    </citation>
    <scope>NUCLEOTIDE SEQUENCE [LARGE SCALE GENOMIC DNA]</scope>
    <source>
        <strain evidence="2 3">NRRL B-16712</strain>
    </source>
</reference>
<proteinExistence type="predicted"/>
<gene>
    <name evidence="2" type="ORF">ADL15_09155</name>
</gene>
<sequence>MLSRIAESLYWIGRYVERAEDTARILDVHLQRILADPWTSEDAACRSLLGVMGKPVEDGPFTSGQVIEVLGLDQRSPSSVVGALAAARENARGCREIISSDVWECLNATYHGLARAPRQVESQGVHAFFRWVRDRSAVMAGLTDATMSRDEGWLFLVLGRNIERVDMTARLLRTHERAGGSIPSWLTLLRSSGAWETFLRTYRGALDDRHAAEFLLLDRLFPRSVFAALTVAESCLTDLEPDPGRAGVATDAQRIVGRARTGLEFRGPDELINDLGPVLAGLEKTCSQVNDAVSRRYFRQTSAVNWSSGALA</sequence>
<dbReference type="RefSeq" id="WP_067687144.1">
    <property type="nucleotide sequence ID" value="NZ_LLZH01000047.1"/>
</dbReference>
<dbReference type="PANTHER" id="PTHR34595:SF7">
    <property type="entry name" value="SLL1039 PROTEIN"/>
    <property type="match status" value="1"/>
</dbReference>
<organism evidence="2 3">
    <name type="scientific">Actinoplanes awajinensis subsp. mycoplanecinus</name>
    <dbReference type="NCBI Taxonomy" id="135947"/>
    <lineage>
        <taxon>Bacteria</taxon>
        <taxon>Bacillati</taxon>
        <taxon>Actinomycetota</taxon>
        <taxon>Actinomycetes</taxon>
        <taxon>Micromonosporales</taxon>
        <taxon>Micromonosporaceae</taxon>
        <taxon>Actinoplanes</taxon>
    </lineage>
</organism>
<dbReference type="InterPro" id="IPR007296">
    <property type="entry name" value="DUF403"/>
</dbReference>
<feature type="domain" description="DUF403" evidence="1">
    <location>
        <begin position="1"/>
        <end position="298"/>
    </location>
</feature>
<keyword evidence="3" id="KW-1185">Reference proteome</keyword>
<name>A0A0X3V8G7_9ACTN</name>
<protein>
    <recommendedName>
        <fullName evidence="1">DUF403 domain-containing protein</fullName>
    </recommendedName>
</protein>